<dbReference type="EMBL" id="KQ418038">
    <property type="protein sequence ID" value="KOF89169.1"/>
    <property type="molecule type" value="Genomic_DNA"/>
</dbReference>
<keyword evidence="5" id="KW-0325">Glycoprotein</keyword>
<dbReference type="Gene3D" id="2.170.140.10">
    <property type="entry name" value="Chitin binding domain"/>
    <property type="match status" value="3"/>
</dbReference>
<dbReference type="SMART" id="SM00494">
    <property type="entry name" value="ChtBD2"/>
    <property type="match status" value="6"/>
</dbReference>
<evidence type="ECO:0000256" key="1">
    <source>
        <dbReference type="ARBA" id="ARBA00022669"/>
    </source>
</evidence>
<keyword evidence="4" id="KW-1015">Disulfide bond</keyword>
<dbReference type="InterPro" id="IPR036508">
    <property type="entry name" value="Chitin-bd_dom_sf"/>
</dbReference>
<dbReference type="Pfam" id="PF01607">
    <property type="entry name" value="CBM_14"/>
    <property type="match status" value="4"/>
</dbReference>
<dbReference type="OMA" id="YGSCRGR"/>
<evidence type="ECO:0000313" key="8">
    <source>
        <dbReference type="EMBL" id="KOF89169.1"/>
    </source>
</evidence>
<feature type="domain" description="Chitin-binding type-2" evidence="7">
    <location>
        <begin position="98"/>
        <end position="154"/>
    </location>
</feature>
<reference evidence="8" key="1">
    <citation type="submission" date="2015-07" db="EMBL/GenBank/DDBJ databases">
        <title>MeaNS - Measles Nucleotide Surveillance Program.</title>
        <authorList>
            <person name="Tran T."/>
            <person name="Druce J."/>
        </authorList>
    </citation>
    <scope>NUCLEOTIDE SEQUENCE</scope>
    <source>
        <strain evidence="8">UCB-OBI-ISO-001</strain>
        <tissue evidence="8">Gonad</tissue>
    </source>
</reference>
<feature type="domain" description="Chitin-binding type-2" evidence="7">
    <location>
        <begin position="243"/>
        <end position="303"/>
    </location>
</feature>
<feature type="signal peptide" evidence="6">
    <location>
        <begin position="1"/>
        <end position="24"/>
    </location>
</feature>
<feature type="domain" description="Chitin-binding type-2" evidence="7">
    <location>
        <begin position="32"/>
        <end position="92"/>
    </location>
</feature>
<dbReference type="SUPFAM" id="SSF57625">
    <property type="entry name" value="Invertebrate chitin-binding proteins"/>
    <property type="match status" value="5"/>
</dbReference>
<evidence type="ECO:0000256" key="5">
    <source>
        <dbReference type="ARBA" id="ARBA00023180"/>
    </source>
</evidence>
<evidence type="ECO:0000256" key="4">
    <source>
        <dbReference type="ARBA" id="ARBA00023157"/>
    </source>
</evidence>
<dbReference type="AlphaFoldDB" id="A0A0L8HJ81"/>
<dbReference type="GO" id="GO:0005576">
    <property type="term" value="C:extracellular region"/>
    <property type="evidence" value="ECO:0007669"/>
    <property type="project" value="InterPro"/>
</dbReference>
<accession>A0A0L8HJ81</accession>
<dbReference type="PANTHER" id="PTHR23301">
    <property type="entry name" value="CHITIN BINDING PERITROPHIN-A"/>
    <property type="match status" value="1"/>
</dbReference>
<feature type="chain" id="PRO_5005583810" description="Chitin-binding type-2 domain-containing protein" evidence="6">
    <location>
        <begin position="25"/>
        <end position="501"/>
    </location>
</feature>
<organism evidence="8">
    <name type="scientific">Octopus bimaculoides</name>
    <name type="common">California two-spotted octopus</name>
    <dbReference type="NCBI Taxonomy" id="37653"/>
    <lineage>
        <taxon>Eukaryota</taxon>
        <taxon>Metazoa</taxon>
        <taxon>Spiralia</taxon>
        <taxon>Lophotrochozoa</taxon>
        <taxon>Mollusca</taxon>
        <taxon>Cephalopoda</taxon>
        <taxon>Coleoidea</taxon>
        <taxon>Octopodiformes</taxon>
        <taxon>Octopoda</taxon>
        <taxon>Incirrata</taxon>
        <taxon>Octopodidae</taxon>
        <taxon>Octopus</taxon>
    </lineage>
</organism>
<feature type="domain" description="Chitin-binding type-2" evidence="7">
    <location>
        <begin position="369"/>
        <end position="427"/>
    </location>
</feature>
<name>A0A0L8HJ81_OCTBM</name>
<dbReference type="GO" id="GO:0008061">
    <property type="term" value="F:chitin binding"/>
    <property type="evidence" value="ECO:0007669"/>
    <property type="project" value="UniProtKB-KW"/>
</dbReference>
<feature type="domain" description="Chitin-binding type-2" evidence="7">
    <location>
        <begin position="306"/>
        <end position="367"/>
    </location>
</feature>
<dbReference type="STRING" id="37653.A0A0L8HJ81"/>
<dbReference type="InterPro" id="IPR051940">
    <property type="entry name" value="Chitin_bind-dev_reg"/>
</dbReference>
<dbReference type="KEGG" id="obi:106870437"/>
<dbReference type="PANTHER" id="PTHR23301:SF0">
    <property type="entry name" value="CHITIN-BINDING TYPE-2 DOMAIN-CONTAINING PROTEIN-RELATED"/>
    <property type="match status" value="1"/>
</dbReference>
<gene>
    <name evidence="8" type="ORF">OCBIM_22013590mg</name>
</gene>
<evidence type="ECO:0000256" key="6">
    <source>
        <dbReference type="SAM" id="SignalP"/>
    </source>
</evidence>
<keyword evidence="1" id="KW-0147">Chitin-binding</keyword>
<keyword evidence="2 6" id="KW-0732">Signal</keyword>
<sequence>MYLNLHRSSNLLLCSLLLLVCVRTSYLMNYPIYPCTSNEPTKWDRHSENCNKFYFCFFGQPILTSACPSDHVWSIGSSDCVQINSSLNDCQQTPVRKNFSCSNYNGLIPYNANCNWYYNCSSNKPDLIRQCPFPQLFNDVQLKCDDIPNVNCGNRFEPFDGCDYSGFTCKRSHCRPCIRDTTCLGLPDGNYTRERMFPSGAYITCYFERLIAYHSCSRPPLFSPSEDKCVEYLDLRKEEGGVRPDCTFRADGYYPDEIGRCDHYFQCNNTKFQGYTPCSSGMTFNPVSKTCQSPDQVSPPCGSGNPPSCVGRQDGLYADLGGSCTYYFVCNQSAFQEFRTCSMKDAFNPYLRRCVEGIGSQIKPCGIQDNPCQNRLTGFYLYNSSSSQYYECHEGLFIYFGTCPEGQTFNISSKQCEKAEMQDICVNKTDGRYKSPEAECFAFYECSQQKFLGLTQCTNQLNGTRFNSLTGTCDQPQNVCPPCGSKSFDCPSYYESTTSVP</sequence>
<dbReference type="InterPro" id="IPR002557">
    <property type="entry name" value="Chitin-bd_dom"/>
</dbReference>
<dbReference type="PROSITE" id="PS50940">
    <property type="entry name" value="CHIT_BIND_II"/>
    <property type="match status" value="5"/>
</dbReference>
<evidence type="ECO:0000256" key="2">
    <source>
        <dbReference type="ARBA" id="ARBA00022729"/>
    </source>
</evidence>
<dbReference type="OrthoDB" id="6046084at2759"/>
<keyword evidence="3" id="KW-0677">Repeat</keyword>
<evidence type="ECO:0000259" key="7">
    <source>
        <dbReference type="PROSITE" id="PS50940"/>
    </source>
</evidence>
<proteinExistence type="predicted"/>
<evidence type="ECO:0000256" key="3">
    <source>
        <dbReference type="ARBA" id="ARBA00022737"/>
    </source>
</evidence>
<protein>
    <recommendedName>
        <fullName evidence="7">Chitin-binding type-2 domain-containing protein</fullName>
    </recommendedName>
</protein>